<gene>
    <name evidence="2" type="ORF">L195_g013096</name>
</gene>
<organism evidence="2 3">
    <name type="scientific">Trifolium pratense</name>
    <name type="common">Red clover</name>
    <dbReference type="NCBI Taxonomy" id="57577"/>
    <lineage>
        <taxon>Eukaryota</taxon>
        <taxon>Viridiplantae</taxon>
        <taxon>Streptophyta</taxon>
        <taxon>Embryophyta</taxon>
        <taxon>Tracheophyta</taxon>
        <taxon>Spermatophyta</taxon>
        <taxon>Magnoliopsida</taxon>
        <taxon>eudicotyledons</taxon>
        <taxon>Gunneridae</taxon>
        <taxon>Pentapetalae</taxon>
        <taxon>rosids</taxon>
        <taxon>fabids</taxon>
        <taxon>Fabales</taxon>
        <taxon>Fabaceae</taxon>
        <taxon>Papilionoideae</taxon>
        <taxon>50 kb inversion clade</taxon>
        <taxon>NPAAA clade</taxon>
        <taxon>Hologalegina</taxon>
        <taxon>IRL clade</taxon>
        <taxon>Trifolieae</taxon>
        <taxon>Trifolium</taxon>
    </lineage>
</organism>
<keyword evidence="1" id="KW-0732">Signal</keyword>
<feature type="signal peptide" evidence="1">
    <location>
        <begin position="1"/>
        <end position="26"/>
    </location>
</feature>
<dbReference type="Proteomes" id="UP000236291">
    <property type="component" value="Unassembled WGS sequence"/>
</dbReference>
<comment type="caution">
    <text evidence="2">The sequence shown here is derived from an EMBL/GenBank/DDBJ whole genome shotgun (WGS) entry which is preliminary data.</text>
</comment>
<dbReference type="AlphaFoldDB" id="A0A2K3PM66"/>
<feature type="non-terminal residue" evidence="2">
    <location>
        <position position="1"/>
    </location>
</feature>
<feature type="chain" id="PRO_5014459320" evidence="1">
    <location>
        <begin position="27"/>
        <end position="91"/>
    </location>
</feature>
<dbReference type="EMBL" id="ASHM01008473">
    <property type="protein sequence ID" value="PNY16377.1"/>
    <property type="molecule type" value="Genomic_DNA"/>
</dbReference>
<sequence length="91" mass="9950">NDGSMAWLTKLFGLGLLWPVIPPLLGEGGVRCSANMVHPPDQPDKPKLCSITLMPPLGLQVGATQLGKLTDVLDVYKESFVLYSRRCGIWK</sequence>
<proteinExistence type="predicted"/>
<evidence type="ECO:0000256" key="1">
    <source>
        <dbReference type="SAM" id="SignalP"/>
    </source>
</evidence>
<accession>A0A2K3PM66</accession>
<evidence type="ECO:0000313" key="3">
    <source>
        <dbReference type="Proteomes" id="UP000236291"/>
    </source>
</evidence>
<protein>
    <submittedName>
        <fullName evidence="2">Uncharacterized protein</fullName>
    </submittedName>
</protein>
<name>A0A2K3PM66_TRIPR</name>
<reference evidence="2 3" key="2">
    <citation type="journal article" date="2017" name="Front. Plant Sci.">
        <title>Gene Classification and Mining of Molecular Markers Useful in Red Clover (Trifolium pratense) Breeding.</title>
        <authorList>
            <person name="Istvanek J."/>
            <person name="Dluhosova J."/>
            <person name="Dluhos P."/>
            <person name="Patkova L."/>
            <person name="Nedelnik J."/>
            <person name="Repkova J."/>
        </authorList>
    </citation>
    <scope>NUCLEOTIDE SEQUENCE [LARGE SCALE GENOMIC DNA]</scope>
    <source>
        <strain evidence="3">cv. Tatra</strain>
        <tissue evidence="2">Young leaves</tissue>
    </source>
</reference>
<reference evidence="2 3" key="1">
    <citation type="journal article" date="2014" name="Am. J. Bot.">
        <title>Genome assembly and annotation for red clover (Trifolium pratense; Fabaceae).</title>
        <authorList>
            <person name="Istvanek J."/>
            <person name="Jaros M."/>
            <person name="Krenek A."/>
            <person name="Repkova J."/>
        </authorList>
    </citation>
    <scope>NUCLEOTIDE SEQUENCE [LARGE SCALE GENOMIC DNA]</scope>
    <source>
        <strain evidence="3">cv. Tatra</strain>
        <tissue evidence="2">Young leaves</tissue>
    </source>
</reference>
<evidence type="ECO:0000313" key="2">
    <source>
        <dbReference type="EMBL" id="PNY16377.1"/>
    </source>
</evidence>